<name>A0A6J6SR19_9ZZZZ</name>
<dbReference type="EMBL" id="CAEZYZ010000009">
    <property type="protein sequence ID" value="CAB4737203.1"/>
    <property type="molecule type" value="Genomic_DNA"/>
</dbReference>
<accession>A0A6J6SR19</accession>
<sequence length="94" mass="10020">MQDGEHHLEGRFFLDRVLVDGDAAAVVNHPDSTIREKGDGDLCRVAGQRLVDGVVDHLVHEVVQAALAGGADVHAWPLANSVEAFKNGDRTGVV</sequence>
<protein>
    <submittedName>
        <fullName evidence="1">Unannotated protein</fullName>
    </submittedName>
</protein>
<organism evidence="1">
    <name type="scientific">freshwater metagenome</name>
    <dbReference type="NCBI Taxonomy" id="449393"/>
    <lineage>
        <taxon>unclassified sequences</taxon>
        <taxon>metagenomes</taxon>
        <taxon>ecological metagenomes</taxon>
    </lineage>
</organism>
<reference evidence="1" key="1">
    <citation type="submission" date="2020-05" db="EMBL/GenBank/DDBJ databases">
        <authorList>
            <person name="Chiriac C."/>
            <person name="Salcher M."/>
            <person name="Ghai R."/>
            <person name="Kavagutti S V."/>
        </authorList>
    </citation>
    <scope>NUCLEOTIDE SEQUENCE</scope>
</reference>
<proteinExistence type="predicted"/>
<evidence type="ECO:0000313" key="1">
    <source>
        <dbReference type="EMBL" id="CAB4737203.1"/>
    </source>
</evidence>
<dbReference type="AlphaFoldDB" id="A0A6J6SR19"/>
<gene>
    <name evidence="1" type="ORF">UFOPK2810_00104</name>
</gene>